<evidence type="ECO:0000313" key="5">
    <source>
        <dbReference type="EMBL" id="KZS98671.1"/>
    </source>
</evidence>
<dbReference type="GO" id="GO:0030897">
    <property type="term" value="C:HOPS complex"/>
    <property type="evidence" value="ECO:0007669"/>
    <property type="project" value="TreeGrafter"/>
</dbReference>
<feature type="region of interest" description="Disordered" evidence="2">
    <location>
        <begin position="1"/>
        <end position="40"/>
    </location>
</feature>
<feature type="domain" description="Vacuolar protein sorting-associated protein 8 central" evidence="3">
    <location>
        <begin position="654"/>
        <end position="861"/>
    </location>
</feature>
<organism evidence="5 6">
    <name type="scientific">Sistotremastrum niveocremeum HHB9708</name>
    <dbReference type="NCBI Taxonomy" id="1314777"/>
    <lineage>
        <taxon>Eukaryota</taxon>
        <taxon>Fungi</taxon>
        <taxon>Dikarya</taxon>
        <taxon>Basidiomycota</taxon>
        <taxon>Agaricomycotina</taxon>
        <taxon>Agaricomycetes</taxon>
        <taxon>Sistotremastrales</taxon>
        <taxon>Sistotremastraceae</taxon>
        <taxon>Sertulicium</taxon>
        <taxon>Sertulicium niveocremeum</taxon>
    </lineage>
</organism>
<reference evidence="5 6" key="1">
    <citation type="journal article" date="2016" name="Mol. Biol. Evol.">
        <title>Comparative Genomics of Early-Diverging Mushroom-Forming Fungi Provides Insights into the Origins of Lignocellulose Decay Capabilities.</title>
        <authorList>
            <person name="Nagy L.G."/>
            <person name="Riley R."/>
            <person name="Tritt A."/>
            <person name="Adam C."/>
            <person name="Daum C."/>
            <person name="Floudas D."/>
            <person name="Sun H."/>
            <person name="Yadav J.S."/>
            <person name="Pangilinan J."/>
            <person name="Larsson K.H."/>
            <person name="Matsuura K."/>
            <person name="Barry K."/>
            <person name="Labutti K."/>
            <person name="Kuo R."/>
            <person name="Ohm R.A."/>
            <person name="Bhattacharya S.S."/>
            <person name="Shirouzu T."/>
            <person name="Yoshinaga Y."/>
            <person name="Martin F.M."/>
            <person name="Grigoriev I.V."/>
            <person name="Hibbett D.S."/>
        </authorList>
    </citation>
    <scope>NUCLEOTIDE SEQUENCE [LARGE SCALE GENOMIC DNA]</scope>
    <source>
        <strain evidence="5 6">HHB9708</strain>
    </source>
</reference>
<dbReference type="InterPro" id="IPR036322">
    <property type="entry name" value="WD40_repeat_dom_sf"/>
</dbReference>
<dbReference type="Pfam" id="PF23410">
    <property type="entry name" value="Beta-prop_VPS8"/>
    <property type="match status" value="1"/>
</dbReference>
<evidence type="ECO:0000259" key="4">
    <source>
        <dbReference type="Pfam" id="PF25066"/>
    </source>
</evidence>
<dbReference type="InterPro" id="IPR015943">
    <property type="entry name" value="WD40/YVTN_repeat-like_dom_sf"/>
</dbReference>
<evidence type="ECO:0000313" key="6">
    <source>
        <dbReference type="Proteomes" id="UP000076722"/>
    </source>
</evidence>
<proteinExistence type="inferred from homology"/>
<feature type="compositionally biased region" description="Low complexity" evidence="2">
    <location>
        <begin position="14"/>
        <end position="24"/>
    </location>
</feature>
<evidence type="ECO:0000259" key="3">
    <source>
        <dbReference type="Pfam" id="PF12816"/>
    </source>
</evidence>
<dbReference type="Pfam" id="PF25066">
    <property type="entry name" value="TPR_VPS8_2"/>
    <property type="match status" value="1"/>
</dbReference>
<dbReference type="OrthoDB" id="289913at2759"/>
<gene>
    <name evidence="5" type="ORF">SISNIDRAFT_404733</name>
</gene>
<dbReference type="InterPro" id="IPR045111">
    <property type="entry name" value="Vps41/Vps8"/>
</dbReference>
<dbReference type="EMBL" id="KV419395">
    <property type="protein sequence ID" value="KZS98671.1"/>
    <property type="molecule type" value="Genomic_DNA"/>
</dbReference>
<evidence type="ECO:0000256" key="2">
    <source>
        <dbReference type="SAM" id="MobiDB-lite"/>
    </source>
</evidence>
<sequence length="1409" mass="156526">MSPQFAASLEERVSSLSSPSPSLPGAAPKQVLPSSPSYGRHSQFIHPNVSRLRSFNPSRSYSNDRSLRSIILSPSSSHHSDISPRSSGIKLDSRPAVESFRWSTLELIGEHFYSSSNKASSVLGLSSPVKPTVLAVNGFICVGTVTGTVLVFDFKQHLIHTCGIGNSVQDRGAVTAVALSQDHTFVGAGHESGHIFLYNLSNPSVPVRTVTPTSIAAVASGRKEGHLNDARISSIGFVGARHTAIISSDENGLAFYHRLGKVLFVEATDVVRILGKYPAPDPTSRSPHQRRTAGERRGNTILASSSLPLGTVDHSTDKYSLVALLTPVKLLIVGLQPTPKTWYRCHRDFDGTKEKSRWRGVLSWFPSVESEQIVETDSKAGSKKQDGTLPLLVYTWGKHCKIVTVAEVMVPTVVVNDQTGAAKTVPVGKIVVREVAHWSTDDDVLSIHWINATLVLCLTASSICVWEARSGTLVEQTPFRVSSLISAPAFSLAETKQDLNHWEDVSHSVRVHKGKIFVLGHDQIRVGTLLSWADRILSFVREGDFLSAMDLARAYLLGTASGSKHGLPDDPEDMKAIVGTKLRELMIASTNYAFSEDRLTDQTHVTPDGRGVDRTSLFEGMVTTCAQACIALNDFEFLFENLYERYLSTGIQSIFLTQIEPLILDNSIPFIPPRVTKELISMHDEHQDLESVEKIIWHIDPQCLDIDQAVTLCSRYHLWDALLYVYSMGLLDYISPLVELLGLVRQVRQLRISASGDPNSDKLEIADSLVPNANKIFTYLSNVLSGLTYPQMLPMPADEAIRAKKEVYNFLFFGRSNSWPRGGKLVLTSEVEGGPEPTYPYVRLLLNFDTEAFLHTMDIAFEDSFLNDRSQNISRLVIVKILLEILSSSDLDSGDQTLINIFIARNVPKYPQFMDLISPTALQSTLIHLAEDEDDSTREDRQLAAEYLLSVYTPHQSDHILSLFRDAKFFRILRTWFRQEHKWAELIGAYLGDTELENDEMFTNIDATLRSKKISSSSVLPEDIKRTVTDALPQLLDLGIQETAFLLDRHLPQAHEDVVRTYLATEPYQQFVYLRCLAEPELAGETTGARRTKPAPLSEALAQTYTTLACRYDRAGVLRVLRTFTAAHHDPEALEAVCELEGVYEGAVWSLSTRGRNEMAFTKAEEAARTFGQKLREQLLTHSVSSEFETTVQSLRALNTTCVQLCMDNSRTNLRSFDMTVEEMWFKTLRSQIDLVHILSSTSAKSDDADNSGMLTILHQAVQDTFTTMMSLGTPRPFSLPRLFKRLVDSSARYAGGSSYAEFRAIFTGMLESFHFEGELLSMTRKLIGRDTFIFVDEAAKARQRGWKPVERLCPACKKSTQLLDSVQHDHTSGGQINQDGSGPATVILARSGHFYHSGCLPEAMRIAS</sequence>
<comment type="similarity">
    <text evidence="1">Belongs to the VPS8 family.</text>
</comment>
<dbReference type="InterPro" id="IPR025941">
    <property type="entry name" value="Vps8_central_dom"/>
</dbReference>
<dbReference type="Pfam" id="PF12816">
    <property type="entry name" value="TPR_Vps8"/>
    <property type="match status" value="1"/>
</dbReference>
<accession>A0A165A9P9</accession>
<dbReference type="SUPFAM" id="SSF50978">
    <property type="entry name" value="WD40 repeat-like"/>
    <property type="match status" value="1"/>
</dbReference>
<protein>
    <submittedName>
        <fullName evidence="5">Uncharacterized protein</fullName>
    </submittedName>
</protein>
<feature type="region of interest" description="Disordered" evidence="2">
    <location>
        <begin position="276"/>
        <end position="299"/>
    </location>
</feature>
<dbReference type="STRING" id="1314777.A0A165A9P9"/>
<feature type="domain" description="VPS8-like TPR-like repeats" evidence="4">
    <location>
        <begin position="1196"/>
        <end position="1343"/>
    </location>
</feature>
<dbReference type="GO" id="GO:0006623">
    <property type="term" value="P:protein targeting to vacuole"/>
    <property type="evidence" value="ECO:0007669"/>
    <property type="project" value="InterPro"/>
</dbReference>
<evidence type="ECO:0000256" key="1">
    <source>
        <dbReference type="ARBA" id="ARBA00009422"/>
    </source>
</evidence>
<dbReference type="Gene3D" id="2.130.10.10">
    <property type="entry name" value="YVTN repeat-like/Quinoprotein amine dehydrogenase"/>
    <property type="match status" value="1"/>
</dbReference>
<keyword evidence="6" id="KW-1185">Reference proteome</keyword>
<dbReference type="GO" id="GO:0034058">
    <property type="term" value="P:endosomal vesicle fusion"/>
    <property type="evidence" value="ECO:0007669"/>
    <property type="project" value="TreeGrafter"/>
</dbReference>
<dbReference type="PANTHER" id="PTHR12616:SF8">
    <property type="entry name" value="VACUOLAR PROTEIN SORTING-ASSOCIATED PROTEIN 8 HOMOLOG"/>
    <property type="match status" value="1"/>
</dbReference>
<dbReference type="Proteomes" id="UP000076722">
    <property type="component" value="Unassembled WGS sequence"/>
</dbReference>
<dbReference type="GO" id="GO:0005770">
    <property type="term" value="C:late endosome"/>
    <property type="evidence" value="ECO:0007669"/>
    <property type="project" value="TreeGrafter"/>
</dbReference>
<dbReference type="InterPro" id="IPR059070">
    <property type="entry name" value="TPR_VPS8_2"/>
</dbReference>
<dbReference type="PANTHER" id="PTHR12616">
    <property type="entry name" value="VACUOLAR PROTEIN SORTING VPS41"/>
    <property type="match status" value="1"/>
</dbReference>
<name>A0A165A9P9_9AGAM</name>